<dbReference type="Proteomes" id="UP000242254">
    <property type="component" value="Unassembled WGS sequence"/>
</dbReference>
<dbReference type="STRING" id="1340429.A0A2G4SEZ2"/>
<dbReference type="EMBL" id="KZ303878">
    <property type="protein sequence ID" value="PHZ07348.1"/>
    <property type="molecule type" value="Genomic_DNA"/>
</dbReference>
<organism evidence="1 2">
    <name type="scientific">Rhizopus microsporus ATCC 52813</name>
    <dbReference type="NCBI Taxonomy" id="1340429"/>
    <lineage>
        <taxon>Eukaryota</taxon>
        <taxon>Fungi</taxon>
        <taxon>Fungi incertae sedis</taxon>
        <taxon>Mucoromycota</taxon>
        <taxon>Mucoromycotina</taxon>
        <taxon>Mucoromycetes</taxon>
        <taxon>Mucorales</taxon>
        <taxon>Mucorineae</taxon>
        <taxon>Rhizopodaceae</taxon>
        <taxon>Rhizopus</taxon>
    </lineage>
</organism>
<evidence type="ECO:0008006" key="3">
    <source>
        <dbReference type="Google" id="ProtNLM"/>
    </source>
</evidence>
<sequence length="114" mass="13073">MHMINTNIMNNNPYDIITNISTNPTTCSPSHRSTPIQIGSFNCRHLLKTSALSVTSSFIYYLRYQSFDILTLQDTNSFSFESRQQLDLQFQTTVSIWPKYYGIVNLNPALILSN</sequence>
<dbReference type="RefSeq" id="XP_023461056.1">
    <property type="nucleotide sequence ID" value="XM_023612500.1"/>
</dbReference>
<protein>
    <recommendedName>
        <fullName evidence="3">Endonuclease/exonuclease/phosphatase domain-containing protein</fullName>
    </recommendedName>
</protein>
<gene>
    <name evidence="1" type="ORF">RHIMIDRAFT_274800</name>
</gene>
<evidence type="ECO:0000313" key="1">
    <source>
        <dbReference type="EMBL" id="PHZ07348.1"/>
    </source>
</evidence>
<proteinExistence type="predicted"/>
<dbReference type="AlphaFoldDB" id="A0A2G4SEZ2"/>
<reference evidence="1 2" key="1">
    <citation type="journal article" date="2016" name="Proc. Natl. Acad. Sci. U.S.A.">
        <title>Lipid metabolic changes in an early divergent fungus govern the establishment of a mutualistic symbiosis with endobacteria.</title>
        <authorList>
            <person name="Lastovetsky O.A."/>
            <person name="Gaspar M.L."/>
            <person name="Mondo S.J."/>
            <person name="LaButti K.M."/>
            <person name="Sandor L."/>
            <person name="Grigoriev I.V."/>
            <person name="Henry S.A."/>
            <person name="Pawlowska T.E."/>
        </authorList>
    </citation>
    <scope>NUCLEOTIDE SEQUENCE [LARGE SCALE GENOMIC DNA]</scope>
    <source>
        <strain evidence="1 2">ATCC 52813</strain>
    </source>
</reference>
<evidence type="ECO:0000313" key="2">
    <source>
        <dbReference type="Proteomes" id="UP000242254"/>
    </source>
</evidence>
<accession>A0A2G4SEZ2</accession>
<name>A0A2G4SEZ2_RHIZD</name>
<dbReference type="GeneID" id="35443489"/>
<keyword evidence="2" id="KW-1185">Reference proteome</keyword>